<gene>
    <name evidence="5" type="ORF">CQR46_1121</name>
</gene>
<protein>
    <submittedName>
        <fullName evidence="5">Surface protective antigen spaA</fullName>
    </submittedName>
</protein>
<evidence type="ECO:0000256" key="1">
    <source>
        <dbReference type="ARBA" id="ARBA00022737"/>
    </source>
</evidence>
<dbReference type="InterPro" id="IPR007921">
    <property type="entry name" value="CHAP_dom"/>
</dbReference>
<name>A0A2N3QGS7_9BIFI</name>
<dbReference type="Pfam" id="PF05257">
    <property type="entry name" value="CHAP"/>
    <property type="match status" value="1"/>
</dbReference>
<keyword evidence="3" id="KW-0732">Signal</keyword>
<dbReference type="Pfam" id="PF19127">
    <property type="entry name" value="Choline_bind_3"/>
    <property type="match status" value="3"/>
</dbReference>
<accession>A0A2N3QGS7</accession>
<dbReference type="Gene3D" id="2.10.270.10">
    <property type="entry name" value="Cholin Binding"/>
    <property type="match status" value="3"/>
</dbReference>
<dbReference type="InterPro" id="IPR018337">
    <property type="entry name" value="Cell_wall/Cho-bd_repeat"/>
</dbReference>
<organism evidence="5 6">
    <name type="scientific">Bifidobacterium pseudolongum subsp. globosum</name>
    <dbReference type="NCBI Taxonomy" id="1690"/>
    <lineage>
        <taxon>Bacteria</taxon>
        <taxon>Bacillati</taxon>
        <taxon>Actinomycetota</taxon>
        <taxon>Actinomycetes</taxon>
        <taxon>Bifidobacteriales</taxon>
        <taxon>Bifidobacteriaceae</taxon>
        <taxon>Bifidobacterium</taxon>
    </lineage>
</organism>
<feature type="compositionally biased region" description="Low complexity" evidence="2">
    <location>
        <begin position="54"/>
        <end position="67"/>
    </location>
</feature>
<proteinExistence type="predicted"/>
<feature type="compositionally biased region" description="Basic and acidic residues" evidence="2">
    <location>
        <begin position="124"/>
        <end position="153"/>
    </location>
</feature>
<dbReference type="Proteomes" id="UP000233730">
    <property type="component" value="Unassembled WGS sequence"/>
</dbReference>
<sequence>MHKRKLAAIILAASVAQGLVYPSLSMAQDAQMQDIPVYDSAQVDAQHESETDGTDQGTGQSQGQETDATGADSEGTAGTQGPQQPESTETGSPQPADGTGNDAATTEEAKPSQSEAPEVDATDENGKQDAANEQRSAETKDDKDAKEGVKPPSDDYTGWVEHDGKRYWFDKGVQARNKEVYDRQSDAWYYFDANGEMLKNTNKDLPGKTVRYDENGHMVKGEKRIGNDDYYFDMQTGAMARNKDVFLRAGKGRWVRYDGNGHMIKGREHCHNGGWYYFEADGTMAKGMKHISSNGGKWVYYDWTTGKMAHGEKYVNYDAEHTGWYYFHNQTGAMQYEFVYHRNANKWVYYHKTTGKMLYGEHYINKGWYYMHPKTGALAKGFTTVKGKRVYYDPQSSRMVHGPAVISGRPYYFDKTTGRQHGKQEIINKLVSVARSLRGKHPDCPGALAINGGIVCPHGPCMAFVWYIFHSAGYDVFLCNGGSVNGKQSGWPQHNYDWYARRGRISNTPKVGDIVFWKFRDATWATSASHAGFVVSVAPGRVTIVDAAFTNIAERTISWGLYPATPQYATPFYG</sequence>
<evidence type="ECO:0000256" key="2">
    <source>
        <dbReference type="SAM" id="MobiDB-lite"/>
    </source>
</evidence>
<feature type="region of interest" description="Disordered" evidence="2">
    <location>
        <begin position="42"/>
        <end position="160"/>
    </location>
</feature>
<evidence type="ECO:0000313" key="6">
    <source>
        <dbReference type="Proteomes" id="UP000233730"/>
    </source>
</evidence>
<dbReference type="EMBL" id="PCGZ01000006">
    <property type="protein sequence ID" value="PKU90477.1"/>
    <property type="molecule type" value="Genomic_DNA"/>
</dbReference>
<dbReference type="AlphaFoldDB" id="A0A2N3QGS7"/>
<evidence type="ECO:0000313" key="5">
    <source>
        <dbReference type="EMBL" id="PKU90477.1"/>
    </source>
</evidence>
<dbReference type="SUPFAM" id="SSF69360">
    <property type="entry name" value="Cell wall binding repeat"/>
    <property type="match status" value="2"/>
</dbReference>
<feature type="chain" id="PRO_5014936992" evidence="3">
    <location>
        <begin position="28"/>
        <end position="574"/>
    </location>
</feature>
<keyword evidence="1" id="KW-0677">Repeat</keyword>
<evidence type="ECO:0000259" key="4">
    <source>
        <dbReference type="Pfam" id="PF05257"/>
    </source>
</evidence>
<evidence type="ECO:0000256" key="3">
    <source>
        <dbReference type="SAM" id="SignalP"/>
    </source>
</evidence>
<reference evidence="5 6" key="1">
    <citation type="submission" date="2017-10" db="EMBL/GenBank/DDBJ databases">
        <title>Bifidobacterium genomics.</title>
        <authorList>
            <person name="Lugli G.A."/>
            <person name="Milani C."/>
            <person name="Mancabelli L."/>
        </authorList>
    </citation>
    <scope>NUCLEOTIDE SEQUENCE [LARGE SCALE GENOMIC DNA]</scope>
    <source>
        <strain evidence="5 6">1524B</strain>
    </source>
</reference>
<feature type="compositionally biased region" description="Polar residues" evidence="2">
    <location>
        <begin position="76"/>
        <end position="93"/>
    </location>
</feature>
<feature type="signal peptide" evidence="3">
    <location>
        <begin position="1"/>
        <end position="27"/>
    </location>
</feature>
<feature type="domain" description="Peptidase C51" evidence="4">
    <location>
        <begin position="459"/>
        <end position="546"/>
    </location>
</feature>
<comment type="caution">
    <text evidence="5">The sequence shown here is derived from an EMBL/GenBank/DDBJ whole genome shotgun (WGS) entry which is preliminary data.</text>
</comment>